<accession>A0A0L6W593</accession>
<dbReference type="InterPro" id="IPR001387">
    <property type="entry name" value="Cro/C1-type_HTH"/>
</dbReference>
<evidence type="ECO:0000313" key="4">
    <source>
        <dbReference type="Proteomes" id="UP000037175"/>
    </source>
</evidence>
<dbReference type="GO" id="GO:0005829">
    <property type="term" value="C:cytosol"/>
    <property type="evidence" value="ECO:0007669"/>
    <property type="project" value="TreeGrafter"/>
</dbReference>
<dbReference type="InterPro" id="IPR011051">
    <property type="entry name" value="RmlC_Cupin_sf"/>
</dbReference>
<evidence type="ECO:0000313" key="3">
    <source>
        <dbReference type="EMBL" id="KNZ70752.1"/>
    </source>
</evidence>
<dbReference type="CDD" id="cd00093">
    <property type="entry name" value="HTH_XRE"/>
    <property type="match status" value="1"/>
</dbReference>
<dbReference type="PROSITE" id="PS50943">
    <property type="entry name" value="HTH_CROC1"/>
    <property type="match status" value="1"/>
</dbReference>
<gene>
    <name evidence="3" type="ORF">Tfer_0431</name>
</gene>
<proteinExistence type="predicted"/>
<name>A0A0L6W593_9FIRM</name>
<dbReference type="EMBL" id="LGTE01000002">
    <property type="protein sequence ID" value="KNZ70752.1"/>
    <property type="molecule type" value="Genomic_DNA"/>
</dbReference>
<keyword evidence="4" id="KW-1185">Reference proteome</keyword>
<dbReference type="Pfam" id="PF07883">
    <property type="entry name" value="Cupin_2"/>
    <property type="match status" value="1"/>
</dbReference>
<dbReference type="PATRIC" id="fig|281456.6.peg.457"/>
<dbReference type="Proteomes" id="UP000037175">
    <property type="component" value="Unassembled WGS sequence"/>
</dbReference>
<evidence type="ECO:0000259" key="2">
    <source>
        <dbReference type="PROSITE" id="PS50943"/>
    </source>
</evidence>
<organism evidence="3 4">
    <name type="scientific">Thermincola ferriacetica</name>
    <dbReference type="NCBI Taxonomy" id="281456"/>
    <lineage>
        <taxon>Bacteria</taxon>
        <taxon>Bacillati</taxon>
        <taxon>Bacillota</taxon>
        <taxon>Clostridia</taxon>
        <taxon>Eubacteriales</taxon>
        <taxon>Thermincolaceae</taxon>
        <taxon>Thermincola</taxon>
    </lineage>
</organism>
<dbReference type="CDD" id="cd02209">
    <property type="entry name" value="cupin_XRE_C"/>
    <property type="match status" value="1"/>
</dbReference>
<feature type="domain" description="HTH cro/C1-type" evidence="2">
    <location>
        <begin position="12"/>
        <end position="66"/>
    </location>
</feature>
<keyword evidence="1" id="KW-0238">DNA-binding</keyword>
<dbReference type="InterPro" id="IPR014710">
    <property type="entry name" value="RmlC-like_jellyroll"/>
</dbReference>
<evidence type="ECO:0000256" key="1">
    <source>
        <dbReference type="ARBA" id="ARBA00023125"/>
    </source>
</evidence>
<protein>
    <submittedName>
        <fullName evidence="3">Transcriptional regulator, XRE family</fullName>
    </submittedName>
</protein>
<dbReference type="InterPro" id="IPR050807">
    <property type="entry name" value="TransReg_Diox_bact_type"/>
</dbReference>
<dbReference type="Pfam" id="PF01381">
    <property type="entry name" value="HTH_3"/>
    <property type="match status" value="1"/>
</dbReference>
<dbReference type="InterPro" id="IPR013096">
    <property type="entry name" value="Cupin_2"/>
</dbReference>
<dbReference type="GO" id="GO:0003700">
    <property type="term" value="F:DNA-binding transcription factor activity"/>
    <property type="evidence" value="ECO:0007669"/>
    <property type="project" value="TreeGrafter"/>
</dbReference>
<dbReference type="PANTHER" id="PTHR46797">
    <property type="entry name" value="HTH-TYPE TRANSCRIPTIONAL REGULATOR"/>
    <property type="match status" value="1"/>
</dbReference>
<dbReference type="SUPFAM" id="SSF47413">
    <property type="entry name" value="lambda repressor-like DNA-binding domains"/>
    <property type="match status" value="1"/>
</dbReference>
<dbReference type="Gene3D" id="2.60.120.10">
    <property type="entry name" value="Jelly Rolls"/>
    <property type="match status" value="1"/>
</dbReference>
<dbReference type="InterPro" id="IPR010982">
    <property type="entry name" value="Lambda_DNA-bd_dom_sf"/>
</dbReference>
<dbReference type="SMART" id="SM00530">
    <property type="entry name" value="HTH_XRE"/>
    <property type="match status" value="1"/>
</dbReference>
<dbReference type="AlphaFoldDB" id="A0A0L6W593"/>
<sequence>MSEQLKQIAARIRELREISGISLETLAQEFGVSKETYQEYESGEVDIPVSFLYEVANKFNVELTEILTGESPRLHIYSVVRKGKGVSVDRRKEYKYQNLAFNFVHKKAEPFLVTVEPDLVDGPVSYNFHPGQEFNYVLEGTLKVIIDGHEVILNEGDSLFFDSGYKHGMKAMNNKPAKFLAIIL</sequence>
<dbReference type="SUPFAM" id="SSF51182">
    <property type="entry name" value="RmlC-like cupins"/>
    <property type="match status" value="1"/>
</dbReference>
<dbReference type="GO" id="GO:0003677">
    <property type="term" value="F:DNA binding"/>
    <property type="evidence" value="ECO:0007669"/>
    <property type="project" value="UniProtKB-KW"/>
</dbReference>
<dbReference type="RefSeq" id="WP_052216670.1">
    <property type="nucleotide sequence ID" value="NZ_LGTE01000002.1"/>
</dbReference>
<dbReference type="PANTHER" id="PTHR46797:SF19">
    <property type="entry name" value="BLL2473 PROTEIN"/>
    <property type="match status" value="1"/>
</dbReference>
<dbReference type="Gene3D" id="1.10.260.40">
    <property type="entry name" value="lambda repressor-like DNA-binding domains"/>
    <property type="match status" value="1"/>
</dbReference>
<reference evidence="4" key="1">
    <citation type="submission" date="2015-07" db="EMBL/GenBank/DDBJ databases">
        <title>Complete Genome of Thermincola ferriacetica strain Z-0001T.</title>
        <authorList>
            <person name="Lusk B."/>
            <person name="Badalamenti J.P."/>
            <person name="Parameswaran P."/>
            <person name="Bond D.R."/>
            <person name="Torres C.I."/>
        </authorList>
    </citation>
    <scope>NUCLEOTIDE SEQUENCE [LARGE SCALE GENOMIC DNA]</scope>
    <source>
        <strain evidence="4">Z-0001</strain>
    </source>
</reference>
<comment type="caution">
    <text evidence="3">The sequence shown here is derived from an EMBL/GenBank/DDBJ whole genome shotgun (WGS) entry which is preliminary data.</text>
</comment>